<evidence type="ECO:0000313" key="4">
    <source>
        <dbReference type="EMBL" id="OQR84141.1"/>
    </source>
</evidence>
<keyword evidence="1" id="KW-0433">Leucine-rich repeat</keyword>
<dbReference type="InterPro" id="IPR003591">
    <property type="entry name" value="Leu-rich_rpt_typical-subtyp"/>
</dbReference>
<dbReference type="Pfam" id="PF13855">
    <property type="entry name" value="LRR_8"/>
    <property type="match status" value="1"/>
</dbReference>
<dbReference type="Proteomes" id="UP000243579">
    <property type="component" value="Unassembled WGS sequence"/>
</dbReference>
<dbReference type="InterPro" id="IPR032675">
    <property type="entry name" value="LRR_dom_sf"/>
</dbReference>
<protein>
    <submittedName>
        <fullName evidence="4">Uncharacterized protein</fullName>
    </submittedName>
</protein>
<keyword evidence="3" id="KW-0175">Coiled coil</keyword>
<sequence>MEDLDQEPALHADANGLVDLSHGTWIRLDDIIWTQGQRLLVLNVEGNQIVELSPLLGNLVLLRELNVAANRLTALPEEIGYCAQLLHLYAQHNFLKAIPKGIQGCLRLETMDLSDNNLKTLPSEIHKLRDVQTIDVRNNQLTSLPPILSDCPRLTTLACAGNKELSQVPEQLRDNSRLVLWILQRLKEHSAEIKHMTDINNDLEEAARRADEEKLELKGTIVQLEREKKALLDERPAKYLHFKRQVKAAAAKTADATSQACRLM</sequence>
<dbReference type="Gene3D" id="3.80.10.10">
    <property type="entry name" value="Ribonuclease Inhibitor"/>
    <property type="match status" value="1"/>
</dbReference>
<evidence type="ECO:0000256" key="1">
    <source>
        <dbReference type="ARBA" id="ARBA00022614"/>
    </source>
</evidence>
<evidence type="ECO:0000256" key="2">
    <source>
        <dbReference type="ARBA" id="ARBA00022737"/>
    </source>
</evidence>
<comment type="caution">
    <text evidence="4">The sequence shown here is derived from an EMBL/GenBank/DDBJ whole genome shotgun (WGS) entry which is preliminary data.</text>
</comment>
<dbReference type="Pfam" id="PF12799">
    <property type="entry name" value="LRR_4"/>
    <property type="match status" value="1"/>
</dbReference>
<dbReference type="InterPro" id="IPR025875">
    <property type="entry name" value="Leu-rich_rpt_4"/>
</dbReference>
<keyword evidence="2" id="KW-0677">Repeat</keyword>
<dbReference type="PANTHER" id="PTHR48051">
    <property type="match status" value="1"/>
</dbReference>
<dbReference type="SMART" id="SM00364">
    <property type="entry name" value="LRR_BAC"/>
    <property type="match status" value="5"/>
</dbReference>
<feature type="coiled-coil region" evidence="3">
    <location>
        <begin position="186"/>
        <end position="234"/>
    </location>
</feature>
<dbReference type="GO" id="GO:0005737">
    <property type="term" value="C:cytoplasm"/>
    <property type="evidence" value="ECO:0007669"/>
    <property type="project" value="TreeGrafter"/>
</dbReference>
<reference evidence="4 5" key="1">
    <citation type="journal article" date="2014" name="Genome Biol. Evol.">
        <title>The secreted proteins of Achlya hypogyna and Thraustotheca clavata identify the ancestral oomycete secretome and reveal gene acquisitions by horizontal gene transfer.</title>
        <authorList>
            <person name="Misner I."/>
            <person name="Blouin N."/>
            <person name="Leonard G."/>
            <person name="Richards T.A."/>
            <person name="Lane C.E."/>
        </authorList>
    </citation>
    <scope>NUCLEOTIDE SEQUENCE [LARGE SCALE GENOMIC DNA]</scope>
    <source>
        <strain evidence="4 5">ATCC 48635</strain>
    </source>
</reference>
<evidence type="ECO:0000256" key="3">
    <source>
        <dbReference type="SAM" id="Coils"/>
    </source>
</evidence>
<keyword evidence="5" id="KW-1185">Reference proteome</keyword>
<dbReference type="InterPro" id="IPR001611">
    <property type="entry name" value="Leu-rich_rpt"/>
</dbReference>
<evidence type="ECO:0000313" key="5">
    <source>
        <dbReference type="Proteomes" id="UP000243579"/>
    </source>
</evidence>
<proteinExistence type="predicted"/>
<organism evidence="4 5">
    <name type="scientific">Achlya hypogyna</name>
    <name type="common">Oomycete</name>
    <name type="synonym">Protoachlya hypogyna</name>
    <dbReference type="NCBI Taxonomy" id="1202772"/>
    <lineage>
        <taxon>Eukaryota</taxon>
        <taxon>Sar</taxon>
        <taxon>Stramenopiles</taxon>
        <taxon>Oomycota</taxon>
        <taxon>Saprolegniomycetes</taxon>
        <taxon>Saprolegniales</taxon>
        <taxon>Achlyaceae</taxon>
        <taxon>Achlya</taxon>
    </lineage>
</organism>
<dbReference type="InterPro" id="IPR050216">
    <property type="entry name" value="LRR_domain-containing"/>
</dbReference>
<dbReference type="STRING" id="1202772.A0A1V9YEL1"/>
<dbReference type="OrthoDB" id="44077at2759"/>
<dbReference type="AlphaFoldDB" id="A0A1V9YEL1"/>
<dbReference type="PANTHER" id="PTHR48051:SF1">
    <property type="entry name" value="RAS SUPPRESSOR PROTEIN 1"/>
    <property type="match status" value="1"/>
</dbReference>
<dbReference type="SUPFAM" id="SSF52058">
    <property type="entry name" value="L domain-like"/>
    <property type="match status" value="1"/>
</dbReference>
<dbReference type="SMART" id="SM00369">
    <property type="entry name" value="LRR_TYP"/>
    <property type="match status" value="3"/>
</dbReference>
<name>A0A1V9YEL1_ACHHY</name>
<gene>
    <name evidence="4" type="ORF">ACHHYP_13848</name>
</gene>
<dbReference type="EMBL" id="JNBR01001929">
    <property type="protein sequence ID" value="OQR84141.1"/>
    <property type="molecule type" value="Genomic_DNA"/>
</dbReference>
<accession>A0A1V9YEL1</accession>
<dbReference type="PROSITE" id="PS51450">
    <property type="entry name" value="LRR"/>
    <property type="match status" value="1"/>
</dbReference>